<dbReference type="RefSeq" id="WP_007390431.1">
    <property type="nucleotide sequence ID" value="NZ_ADGP01000009.1"/>
</dbReference>
<comment type="caution">
    <text evidence="11">The sequence shown here is derived from an EMBL/GenBank/DDBJ whole genome shotgun (WGS) entry which is preliminary data.</text>
</comment>
<reference evidence="13" key="1">
    <citation type="submission" date="2009-12" db="EMBL/GenBank/DDBJ databases">
        <title>Sequence of Clostridiales genomosp. BVAB3 str. UPII9-5.</title>
        <authorList>
            <person name="Madupu R."/>
            <person name="Durkin A.S."/>
            <person name="Torralba M."/>
            <person name="Methe B."/>
            <person name="Sutton G.G."/>
            <person name="Strausberg R.L."/>
            <person name="Nelson K.E."/>
        </authorList>
    </citation>
    <scope>NUCLEOTIDE SEQUENCE [LARGE SCALE GENOMIC DNA]</scope>
    <source>
        <strain evidence="13">28L</strain>
    </source>
</reference>
<dbReference type="EMBL" id="AFIJ01000006">
    <property type="protein sequence ID" value="EGL42201.1"/>
    <property type="molecule type" value="Genomic_DNA"/>
</dbReference>
<dbReference type="eggNOG" id="COG1508">
    <property type="taxonomic scope" value="Bacteria"/>
</dbReference>
<dbReference type="GO" id="GO:0016987">
    <property type="term" value="F:sigma factor activity"/>
    <property type="evidence" value="ECO:0007669"/>
    <property type="project" value="UniProtKB-KW"/>
</dbReference>
<dbReference type="Pfam" id="PF04552">
    <property type="entry name" value="Sigma54_DBD"/>
    <property type="match status" value="1"/>
</dbReference>
<dbReference type="GO" id="GO:0000428">
    <property type="term" value="C:DNA-directed RNA polymerase complex"/>
    <property type="evidence" value="ECO:0007669"/>
    <property type="project" value="UniProtKB-KW"/>
</dbReference>
<keyword evidence="3" id="KW-0808">Transferase</keyword>
<name>D3LTM9_9FIRM</name>
<feature type="domain" description="RNA polymerase sigma factor 54 DNA-binding" evidence="9">
    <location>
        <begin position="272"/>
        <end position="425"/>
    </location>
</feature>
<evidence type="ECO:0000256" key="2">
    <source>
        <dbReference type="ARBA" id="ARBA00022478"/>
    </source>
</evidence>
<dbReference type="PIRSF" id="PIRSF000774">
    <property type="entry name" value="RpoN"/>
    <property type="match status" value="1"/>
</dbReference>
<protein>
    <submittedName>
        <fullName evidence="11">RNA polymerase sigma-54 factor</fullName>
    </submittedName>
</protein>
<dbReference type="Proteomes" id="UP000004018">
    <property type="component" value="Unassembled WGS sequence"/>
</dbReference>
<keyword evidence="6" id="KW-0731">Sigma factor</keyword>
<evidence type="ECO:0000256" key="1">
    <source>
        <dbReference type="ARBA" id="ARBA00008798"/>
    </source>
</evidence>
<sequence length="429" mass="49605">MLSTHLILQQQVKLTQRQVLAMRVLALPTQNLHEFIQEKIIENPLLEMEPVSYKTGKEKESAALWEKIPDRDLSFEEALLRELRCYQCTPAVREGVRRIVCSLDQHGFFTGDLKALGEAGHISYEDMRQALALIQECDPPGVGAASVQESLLLQIKHSEKIPPFGTEAVLREHFTDFLQGRWDTITAKTGVSMRQLRDIRLFLKPFQPYPARQYTQRAAYIRPEVEVQAGENGTFSLRFLEELPPLTFRKDLYDLYYRAGDKETRCFLAKYRQGFLLLQEALAYRRASIIRVMQYILQVQQQFFTRGMAIKPLLQKDIAAVTGLSASTVSRVCRARYMLFQGNVYAFQEFFGRAYACCEENEERVSDKFVMKELQTLIAGEDKLRPLSDQALCDVLGEQHITISRRTVTKFRLKLNIPNSSIRRRRYML</sequence>
<gene>
    <name evidence="11" type="primary">rpoN</name>
    <name evidence="11" type="ORF">HMPREF0889_0645</name>
    <name evidence="12" type="ORF">HMPREF1039_1459</name>
</gene>
<evidence type="ECO:0000256" key="4">
    <source>
        <dbReference type="ARBA" id="ARBA00022695"/>
    </source>
</evidence>
<keyword evidence="14" id="KW-1185">Reference proteome</keyword>
<dbReference type="InterPro" id="IPR038709">
    <property type="entry name" value="RpoN_core-bd_sf"/>
</dbReference>
<evidence type="ECO:0000313" key="12">
    <source>
        <dbReference type="EMBL" id="EGL42201.1"/>
    </source>
</evidence>
<evidence type="ECO:0000256" key="6">
    <source>
        <dbReference type="ARBA" id="ARBA00023082"/>
    </source>
</evidence>
<dbReference type="Gene3D" id="1.10.10.60">
    <property type="entry name" value="Homeodomain-like"/>
    <property type="match status" value="1"/>
</dbReference>
<dbReference type="Pfam" id="PF00309">
    <property type="entry name" value="Sigma54_AID"/>
    <property type="match status" value="1"/>
</dbReference>
<dbReference type="PRINTS" id="PR00045">
    <property type="entry name" value="SIGMA54FCT"/>
</dbReference>
<dbReference type="PANTHER" id="PTHR32248">
    <property type="entry name" value="RNA POLYMERASE SIGMA-54 FACTOR"/>
    <property type="match status" value="1"/>
</dbReference>
<keyword evidence="4" id="KW-0548">Nucleotidyltransferase</keyword>
<evidence type="ECO:0000313" key="13">
    <source>
        <dbReference type="Proteomes" id="UP000003242"/>
    </source>
</evidence>
<dbReference type="GO" id="GO:0001216">
    <property type="term" value="F:DNA-binding transcription activator activity"/>
    <property type="evidence" value="ECO:0007669"/>
    <property type="project" value="InterPro"/>
</dbReference>
<evidence type="ECO:0000256" key="7">
    <source>
        <dbReference type="ARBA" id="ARBA00023125"/>
    </source>
</evidence>
<keyword evidence="2" id="KW-0240">DNA-directed RNA polymerase</keyword>
<dbReference type="Proteomes" id="UP000003242">
    <property type="component" value="Unassembled WGS sequence"/>
</dbReference>
<proteinExistence type="inferred from homology"/>
<evidence type="ECO:0000313" key="11">
    <source>
        <dbReference type="EMBL" id="EFD94568.1"/>
    </source>
</evidence>
<dbReference type="GO" id="GO:0006352">
    <property type="term" value="P:DNA-templated transcription initiation"/>
    <property type="evidence" value="ECO:0007669"/>
    <property type="project" value="InterPro"/>
</dbReference>
<dbReference type="STRING" id="699218.HMPREF0889_0645"/>
<keyword evidence="8" id="KW-0804">Transcription</keyword>
<organism evidence="11 13">
    <name type="scientific">Megasphaera lornae</name>
    <dbReference type="NCBI Taxonomy" id="1000568"/>
    <lineage>
        <taxon>Bacteria</taxon>
        <taxon>Bacillati</taxon>
        <taxon>Bacillota</taxon>
        <taxon>Negativicutes</taxon>
        <taxon>Veillonellales</taxon>
        <taxon>Veillonellaceae</taxon>
        <taxon>Megasphaera</taxon>
    </lineage>
</organism>
<comment type="similarity">
    <text evidence="1">Belongs to the sigma-54 factor family.</text>
</comment>
<evidence type="ECO:0000259" key="9">
    <source>
        <dbReference type="Pfam" id="PF04552"/>
    </source>
</evidence>
<evidence type="ECO:0000256" key="5">
    <source>
        <dbReference type="ARBA" id="ARBA00023015"/>
    </source>
</evidence>
<accession>D3LTM9</accession>
<dbReference type="PROSITE" id="PS50044">
    <property type="entry name" value="SIGMA54_3"/>
    <property type="match status" value="1"/>
</dbReference>
<evidence type="ECO:0000256" key="8">
    <source>
        <dbReference type="ARBA" id="ARBA00023163"/>
    </source>
</evidence>
<keyword evidence="5" id="KW-0805">Transcription regulation</keyword>
<evidence type="ECO:0000313" key="14">
    <source>
        <dbReference type="Proteomes" id="UP000004018"/>
    </source>
</evidence>
<dbReference type="AlphaFoldDB" id="D3LTM9"/>
<keyword evidence="7" id="KW-0238">DNA-binding</keyword>
<dbReference type="GO" id="GO:0016779">
    <property type="term" value="F:nucleotidyltransferase activity"/>
    <property type="evidence" value="ECO:0007669"/>
    <property type="project" value="UniProtKB-KW"/>
</dbReference>
<evidence type="ECO:0000256" key="3">
    <source>
        <dbReference type="ARBA" id="ARBA00022679"/>
    </source>
</evidence>
<dbReference type="Pfam" id="PF04963">
    <property type="entry name" value="Sigma54_CBD"/>
    <property type="match status" value="1"/>
</dbReference>
<dbReference type="InterPro" id="IPR007634">
    <property type="entry name" value="RNA_pol_sigma_54_DNA-bd"/>
</dbReference>
<dbReference type="InterPro" id="IPR007046">
    <property type="entry name" value="RNA_pol_sigma_54_core-bd"/>
</dbReference>
<dbReference type="PANTHER" id="PTHR32248:SF4">
    <property type="entry name" value="RNA POLYMERASE SIGMA-54 FACTOR"/>
    <property type="match status" value="1"/>
</dbReference>
<feature type="domain" description="RNA polymerase sigma factor 54 core-binding" evidence="10">
    <location>
        <begin position="66"/>
        <end position="241"/>
    </location>
</feature>
<reference evidence="11" key="2">
    <citation type="submission" date="2009-12" db="EMBL/GenBank/DDBJ databases">
        <authorList>
            <person name="Madupu R."/>
            <person name="Durkin A.S."/>
            <person name="Torralba M."/>
            <person name="Methe B."/>
            <person name="Sutton G.G."/>
            <person name="Strausberg R.L."/>
            <person name="Nelson K.E."/>
        </authorList>
    </citation>
    <scope>NUCLEOTIDE SEQUENCE</scope>
    <source>
        <strain evidence="11">28L</strain>
    </source>
</reference>
<dbReference type="EMBL" id="ADGP01000009">
    <property type="protein sequence ID" value="EFD94568.1"/>
    <property type="molecule type" value="Genomic_DNA"/>
</dbReference>
<reference evidence="12 14" key="3">
    <citation type="submission" date="2011-04" db="EMBL/GenBank/DDBJ databases">
        <authorList>
            <person name="Harkins D.M."/>
            <person name="Madupu R."/>
            <person name="Durkin A.S."/>
            <person name="Torralba M."/>
            <person name="Methe B."/>
            <person name="Sutton G.G."/>
            <person name="Nelson K.E."/>
        </authorList>
    </citation>
    <scope>NUCLEOTIDE SEQUENCE [LARGE SCALE GENOMIC DNA]</scope>
    <source>
        <strain evidence="12 14">UPII 199-6</strain>
    </source>
</reference>
<evidence type="ECO:0000259" key="10">
    <source>
        <dbReference type="Pfam" id="PF04963"/>
    </source>
</evidence>
<dbReference type="NCBIfam" id="TIGR02395">
    <property type="entry name" value="rpoN_sigma"/>
    <property type="match status" value="1"/>
</dbReference>
<dbReference type="InterPro" id="IPR000394">
    <property type="entry name" value="RNA_pol_sigma_54"/>
</dbReference>
<dbReference type="GO" id="GO:0003677">
    <property type="term" value="F:DNA binding"/>
    <property type="evidence" value="ECO:0007669"/>
    <property type="project" value="UniProtKB-KW"/>
</dbReference>
<dbReference type="Gene3D" id="1.10.10.1330">
    <property type="entry name" value="RNA polymerase sigma-54 factor, core-binding domain"/>
    <property type="match status" value="1"/>
</dbReference>
<dbReference type="OrthoDB" id="9814402at2"/>